<feature type="compositionally biased region" description="Basic and acidic residues" evidence="1">
    <location>
        <begin position="12"/>
        <end position="23"/>
    </location>
</feature>
<evidence type="ECO:0000259" key="2">
    <source>
        <dbReference type="Pfam" id="PF26133"/>
    </source>
</evidence>
<feature type="domain" description="DUF8039" evidence="2">
    <location>
        <begin position="287"/>
        <end position="347"/>
    </location>
</feature>
<organism evidence="3 4">
    <name type="scientific">Oryza sativa subsp. japonica</name>
    <name type="common">Rice</name>
    <dbReference type="NCBI Taxonomy" id="39947"/>
    <lineage>
        <taxon>Eukaryota</taxon>
        <taxon>Viridiplantae</taxon>
        <taxon>Streptophyta</taxon>
        <taxon>Embryophyta</taxon>
        <taxon>Tracheophyta</taxon>
        <taxon>Spermatophyta</taxon>
        <taxon>Magnoliopsida</taxon>
        <taxon>Liliopsida</taxon>
        <taxon>Poales</taxon>
        <taxon>Poaceae</taxon>
        <taxon>BOP clade</taxon>
        <taxon>Oryzoideae</taxon>
        <taxon>Oryzeae</taxon>
        <taxon>Oryzinae</taxon>
        <taxon>Oryza</taxon>
        <taxon>Oryza sativa</taxon>
    </lineage>
</organism>
<feature type="region of interest" description="Disordered" evidence="1">
    <location>
        <begin position="1"/>
        <end position="41"/>
    </location>
</feature>
<reference evidence="4" key="1">
    <citation type="journal article" date="2005" name="Nature">
        <title>The map-based sequence of the rice genome.</title>
        <authorList>
            <consortium name="International rice genome sequencing project (IRGSP)"/>
            <person name="Matsumoto T."/>
            <person name="Wu J."/>
            <person name="Kanamori H."/>
            <person name="Katayose Y."/>
            <person name="Fujisawa M."/>
            <person name="Namiki N."/>
            <person name="Mizuno H."/>
            <person name="Yamamoto K."/>
            <person name="Antonio B.A."/>
            <person name="Baba T."/>
            <person name="Sakata K."/>
            <person name="Nagamura Y."/>
            <person name="Aoki H."/>
            <person name="Arikawa K."/>
            <person name="Arita K."/>
            <person name="Bito T."/>
            <person name="Chiden Y."/>
            <person name="Fujitsuka N."/>
            <person name="Fukunaka R."/>
            <person name="Hamada M."/>
            <person name="Harada C."/>
            <person name="Hayashi A."/>
            <person name="Hijishita S."/>
            <person name="Honda M."/>
            <person name="Hosokawa S."/>
            <person name="Ichikawa Y."/>
            <person name="Idonuma A."/>
            <person name="Iijima M."/>
            <person name="Ikeda M."/>
            <person name="Ikeno M."/>
            <person name="Ito K."/>
            <person name="Ito S."/>
            <person name="Ito T."/>
            <person name="Ito Y."/>
            <person name="Ito Y."/>
            <person name="Iwabuchi A."/>
            <person name="Kamiya K."/>
            <person name="Karasawa W."/>
            <person name="Kurita K."/>
            <person name="Katagiri S."/>
            <person name="Kikuta A."/>
            <person name="Kobayashi H."/>
            <person name="Kobayashi N."/>
            <person name="Machita K."/>
            <person name="Maehara T."/>
            <person name="Masukawa M."/>
            <person name="Mizubayashi T."/>
            <person name="Mukai Y."/>
            <person name="Nagasaki H."/>
            <person name="Nagata Y."/>
            <person name="Naito S."/>
            <person name="Nakashima M."/>
            <person name="Nakama Y."/>
            <person name="Nakamichi Y."/>
            <person name="Nakamura M."/>
            <person name="Meguro A."/>
            <person name="Negishi M."/>
            <person name="Ohta I."/>
            <person name="Ohta T."/>
            <person name="Okamoto M."/>
            <person name="Ono N."/>
            <person name="Saji S."/>
            <person name="Sakaguchi M."/>
            <person name="Sakai K."/>
            <person name="Shibata M."/>
            <person name="Shimokawa T."/>
            <person name="Song J."/>
            <person name="Takazaki Y."/>
            <person name="Terasawa K."/>
            <person name="Tsugane M."/>
            <person name="Tsuji K."/>
            <person name="Ueda S."/>
            <person name="Waki K."/>
            <person name="Yamagata H."/>
            <person name="Yamamoto M."/>
            <person name="Yamamoto S."/>
            <person name="Yamane H."/>
            <person name="Yoshiki S."/>
            <person name="Yoshihara R."/>
            <person name="Yukawa K."/>
            <person name="Zhong H."/>
            <person name="Yano M."/>
            <person name="Yuan Q."/>
            <person name="Ouyang S."/>
            <person name="Liu J."/>
            <person name="Jones K.M."/>
            <person name="Gansberger K."/>
            <person name="Moffat K."/>
            <person name="Hill J."/>
            <person name="Bera J."/>
            <person name="Fadrosh D."/>
            <person name="Jin S."/>
            <person name="Johri S."/>
            <person name="Kim M."/>
            <person name="Overton L."/>
            <person name="Reardon M."/>
            <person name="Tsitrin T."/>
            <person name="Vuong H."/>
            <person name="Weaver B."/>
            <person name="Ciecko A."/>
            <person name="Tallon L."/>
            <person name="Jackson J."/>
            <person name="Pai G."/>
            <person name="Aken S.V."/>
            <person name="Utterback T."/>
            <person name="Reidmuller S."/>
            <person name="Feldblyum T."/>
            <person name="Hsiao J."/>
            <person name="Zismann V."/>
            <person name="Iobst S."/>
            <person name="de Vazeille A.R."/>
            <person name="Buell C.R."/>
            <person name="Ying K."/>
            <person name="Li Y."/>
            <person name="Lu T."/>
            <person name="Huang Y."/>
            <person name="Zhao Q."/>
            <person name="Feng Q."/>
            <person name="Zhang L."/>
            <person name="Zhu J."/>
            <person name="Weng Q."/>
            <person name="Mu J."/>
            <person name="Lu Y."/>
            <person name="Fan D."/>
            <person name="Liu Y."/>
            <person name="Guan J."/>
            <person name="Zhang Y."/>
            <person name="Yu S."/>
            <person name="Liu X."/>
            <person name="Zhang Y."/>
            <person name="Hong G."/>
            <person name="Han B."/>
            <person name="Choisne N."/>
            <person name="Demange N."/>
            <person name="Orjeda G."/>
            <person name="Samain S."/>
            <person name="Cattolico L."/>
            <person name="Pelletier E."/>
            <person name="Couloux A."/>
            <person name="Segurens B."/>
            <person name="Wincker P."/>
            <person name="D'Hont A."/>
            <person name="Scarpelli C."/>
            <person name="Weissenbach J."/>
            <person name="Salanoubat M."/>
            <person name="Quetier F."/>
            <person name="Yu Y."/>
            <person name="Kim H.R."/>
            <person name="Rambo T."/>
            <person name="Currie J."/>
            <person name="Collura K."/>
            <person name="Luo M."/>
            <person name="Yang T."/>
            <person name="Ammiraju J.S.S."/>
            <person name="Engler F."/>
            <person name="Soderlund C."/>
            <person name="Wing R.A."/>
            <person name="Palmer L.E."/>
            <person name="de la Bastide M."/>
            <person name="Spiegel L."/>
            <person name="Nascimento L."/>
            <person name="Zutavern T."/>
            <person name="O'Shaughnessy A."/>
            <person name="Dike S."/>
            <person name="Dedhia N."/>
            <person name="Preston R."/>
            <person name="Balija V."/>
            <person name="McCombie W.R."/>
            <person name="Chow T."/>
            <person name="Chen H."/>
            <person name="Chung M."/>
            <person name="Chen C."/>
            <person name="Shaw J."/>
            <person name="Wu H."/>
            <person name="Hsiao K."/>
            <person name="Chao Y."/>
            <person name="Chu M."/>
            <person name="Cheng C."/>
            <person name="Hour A."/>
            <person name="Lee P."/>
            <person name="Lin S."/>
            <person name="Lin Y."/>
            <person name="Liou J."/>
            <person name="Liu S."/>
            <person name="Hsing Y."/>
            <person name="Raghuvanshi S."/>
            <person name="Mohanty A."/>
            <person name="Bharti A.K."/>
            <person name="Gaur A."/>
            <person name="Gupta V."/>
            <person name="Kumar D."/>
            <person name="Ravi V."/>
            <person name="Vij S."/>
            <person name="Kapur A."/>
            <person name="Khurana P."/>
            <person name="Khurana P."/>
            <person name="Khurana J.P."/>
            <person name="Tyagi A.K."/>
            <person name="Gaikwad K."/>
            <person name="Singh A."/>
            <person name="Dalal V."/>
            <person name="Srivastava S."/>
            <person name="Dixit A."/>
            <person name="Pal A.K."/>
            <person name="Ghazi I.A."/>
            <person name="Yadav M."/>
            <person name="Pandit A."/>
            <person name="Bhargava A."/>
            <person name="Sureshbabu K."/>
            <person name="Batra K."/>
            <person name="Sharma T.R."/>
            <person name="Mohapatra T."/>
            <person name="Singh N.K."/>
            <person name="Messing J."/>
            <person name="Nelson A.B."/>
            <person name="Fuks G."/>
            <person name="Kavchok S."/>
            <person name="Keizer G."/>
            <person name="Linton E."/>
            <person name="Llaca V."/>
            <person name="Song R."/>
            <person name="Tanyolac B."/>
            <person name="Young S."/>
            <person name="Ho-Il K."/>
            <person name="Hahn J.H."/>
            <person name="Sangsakoo G."/>
            <person name="Vanavichit A."/>
            <person name="de Mattos Luiz.A.T."/>
            <person name="Zimmer P.D."/>
            <person name="Malone G."/>
            <person name="Dellagostin O."/>
            <person name="de Oliveira A.C."/>
            <person name="Bevan M."/>
            <person name="Bancroft I."/>
            <person name="Minx P."/>
            <person name="Cordum H."/>
            <person name="Wilson R."/>
            <person name="Cheng Z."/>
            <person name="Jin W."/>
            <person name="Jiang J."/>
            <person name="Leong S.A."/>
            <person name="Iwama H."/>
            <person name="Gojobori T."/>
            <person name="Itoh T."/>
            <person name="Niimura Y."/>
            <person name="Fujii Y."/>
            <person name="Habara T."/>
            <person name="Sakai H."/>
            <person name="Sato Y."/>
            <person name="Wilson G."/>
            <person name="Kumar K."/>
            <person name="McCouch S."/>
            <person name="Juretic N."/>
            <person name="Hoen D."/>
            <person name="Wright S."/>
            <person name="Bruskiewich R."/>
            <person name="Bureau T."/>
            <person name="Miyao A."/>
            <person name="Hirochika H."/>
            <person name="Nishikawa T."/>
            <person name="Kadowaki K."/>
            <person name="Sugiura M."/>
            <person name="Burr B."/>
            <person name="Sasaki T."/>
        </authorList>
    </citation>
    <scope>NUCLEOTIDE SEQUENCE [LARGE SCALE GENOMIC DNA]</scope>
    <source>
        <strain evidence="4">cv. Nipponbare</strain>
    </source>
</reference>
<name>Q8LI60_ORYSJ</name>
<evidence type="ECO:0000313" key="4">
    <source>
        <dbReference type="Proteomes" id="UP000000763"/>
    </source>
</evidence>
<feature type="compositionally biased region" description="Low complexity" evidence="1">
    <location>
        <begin position="466"/>
        <end position="475"/>
    </location>
</feature>
<dbReference type="PANTHER" id="PTHR33018">
    <property type="entry name" value="OS10G0338966 PROTEIN-RELATED"/>
    <property type="match status" value="1"/>
</dbReference>
<sequence length="565" mass="64244">MKLTPTTFLPNRWKDQAATKPEAEATAVVRTTASSKPKKRRVERGKNMLLKEVSVLTRMSEIGEPLSPEYSCSKYSNQCGAVVRDIVEITWKDWKKVPESRKNSCWTSLQSKFEYPEGTDDDKAKDYALITQAQWDEFVALKTSAEEKEKSQKMAELARRNEYPHHLGSTGYRQAVKKWAKQDEEMEKAGKPDQKLKEVAVKMKNIVMQQQAGTFVPDRDRDELIYALGKPEHSGYVRGVSSKTSWKDGFKQDAYTYKKCDRYKEEIDSQARAAARDECNIYWSQNMMHGRRFHCQDIPDDYVKVVVRTVIEAYRMHELDFPTTEQIVYLGDAVDQFILWHKNDIELGSTDGIDRPPRISVSPSRPPVVASPRDSPIASRPRPEPLVASPSGPEPPVASPPRPEPPVASPRNEKDAEEQSVLAKQQSQLAIQEMSPAQPSEPVQAEPTKLAAGEIEAVPEQPMPDQPEQSQSEPSQPEEPKGADVPVMVRTHKHKAKSASKKHYMVTAFRGRDKDIVNAEFDNRKLKGFKQTFDDYLNYINSPDVPHEFENGKPFIYDWQLREGP</sequence>
<dbReference type="Pfam" id="PF26133">
    <property type="entry name" value="DUF8039"/>
    <property type="match status" value="1"/>
</dbReference>
<feature type="region of interest" description="Disordered" evidence="1">
    <location>
        <begin position="349"/>
        <end position="485"/>
    </location>
</feature>
<dbReference type="PANTHER" id="PTHR33018:SF19">
    <property type="entry name" value="OS12G0558775 PROTEIN"/>
    <property type="match status" value="1"/>
</dbReference>
<dbReference type="Proteomes" id="UP000000763">
    <property type="component" value="Chromosome 7"/>
</dbReference>
<dbReference type="AlphaFoldDB" id="Q8LI60"/>
<protein>
    <recommendedName>
        <fullName evidence="2">DUF8039 domain-containing protein</fullName>
    </recommendedName>
</protein>
<proteinExistence type="predicted"/>
<feature type="compositionally biased region" description="Pro residues" evidence="1">
    <location>
        <begin position="392"/>
        <end position="408"/>
    </location>
</feature>
<feature type="compositionally biased region" description="Low complexity" evidence="1">
    <location>
        <begin position="24"/>
        <end position="33"/>
    </location>
</feature>
<feature type="compositionally biased region" description="Polar residues" evidence="1">
    <location>
        <begin position="422"/>
        <end position="438"/>
    </location>
</feature>
<evidence type="ECO:0000313" key="3">
    <source>
        <dbReference type="EMBL" id="BAC07033.1"/>
    </source>
</evidence>
<evidence type="ECO:0000256" key="1">
    <source>
        <dbReference type="SAM" id="MobiDB-lite"/>
    </source>
</evidence>
<reference evidence="4" key="2">
    <citation type="journal article" date="2008" name="Nucleic Acids Res.">
        <title>The rice annotation project database (RAP-DB): 2008 update.</title>
        <authorList>
            <consortium name="The rice annotation project (RAP)"/>
        </authorList>
    </citation>
    <scope>GENOME REANNOTATION</scope>
    <source>
        <strain evidence="4">cv. Nipponbare</strain>
    </source>
</reference>
<dbReference type="InterPro" id="IPR058352">
    <property type="entry name" value="DUF8039"/>
</dbReference>
<accession>Q8LI60</accession>
<dbReference type="EMBL" id="AP003916">
    <property type="protein sequence ID" value="BAC07033.1"/>
    <property type="molecule type" value="Genomic_DNA"/>
</dbReference>
<feature type="compositionally biased region" description="Low complexity" evidence="1">
    <location>
        <begin position="358"/>
        <end position="376"/>
    </location>
</feature>
<gene>
    <name evidence="3" type="primary">OJ1634_H04.130</name>
</gene>